<feature type="compositionally biased region" description="Low complexity" evidence="1">
    <location>
        <begin position="799"/>
        <end position="816"/>
    </location>
</feature>
<sequence length="876" mass="96108">MSNLNHIIQALDEGRVPQALSLAKALLENSPHAMHEAQELGERLAAVYREELRVEPALRFRESLAPALPDPIANTVLAPLREELELYSAWRQRLDQIANERLVNELLFHVKAGDAKKALESVRALVATATDGAQRRLRARQIGNVLGNIVAGRERVQAFVQQIARVASQVGLDGEDVVELLQEYESAVASSARRELGAAATQRVELTQAVVELSRSLPDRLALHEPSEEDLERFERVVRAIFAVCLTSYQHNRFYEATQLFVEFVPQPQTTKTAALAGVEQRLYATLGRTARLVAARVFARFGTIPRALDSYVAFAKVNVATRLGPAIVEVLGLLRNPRVVPLLAQWLKQQDLNVRYQCIAALGSIGDTSAQKVLLDLLAQATRGRVVTGEQRREAIAVIQALAQASRSLDAERRSNLMGHVIQRLPSQEMEFAIRTALAFLQGPLDGLHPKLLEWAATTATRALWHLERPELAQQAASSPLGFRQPLIDLLARLVPLVLPTIVSVALEQAKSVNGAYLAIAELFTKVPTPEALPLLRQLIFNAVLYDEGAKRSAYQQEMVYDPTSDTLVPLTRDRLLAGLVYAVNKIECEEAQELLSELFEQIRSGKIPQPGRETADILMQAYMARAQKSGSGPFGVFPGAQTTPADSAVEPEPAKALSPEEHAWIHDLEAKYLLASKRRAKKVAAFAGLAKQRTLAALPTIVKHLTDSDPIIANAAFAALTDYAAPPVPPVVRDRLHNELLGALQLGDPKTRTRVAEVLRKLGPTRSPLKEKLENLLQSHSLDRGAKLIVEQLLSPQQPAASPKAPIGEAKPAAPGAPPTEKPAAEEAEEFPYAHFLPKKSGPITELDKKRAYILARQEWIRSGKRGPEPKPPS</sequence>
<dbReference type="Proteomes" id="UP000262583">
    <property type="component" value="Chromosome"/>
</dbReference>
<dbReference type="EMBL" id="CP030759">
    <property type="protein sequence ID" value="AXA36586.1"/>
    <property type="molecule type" value="Genomic_DNA"/>
</dbReference>
<dbReference type="Pfam" id="PF13646">
    <property type="entry name" value="HEAT_2"/>
    <property type="match status" value="1"/>
</dbReference>
<evidence type="ECO:0000313" key="3">
    <source>
        <dbReference type="Proteomes" id="UP000262583"/>
    </source>
</evidence>
<proteinExistence type="predicted"/>
<dbReference type="KEGG" id="schv:BRCON_1809"/>
<name>A0A2Z4Y6H5_SUMC1</name>
<gene>
    <name evidence="2" type="ORF">BRCON_1809</name>
</gene>
<evidence type="ECO:0000256" key="1">
    <source>
        <dbReference type="SAM" id="MobiDB-lite"/>
    </source>
</evidence>
<reference evidence="2 3" key="1">
    <citation type="submission" date="2018-05" db="EMBL/GenBank/DDBJ databases">
        <title>A metagenomic window into the 2 km-deep terrestrial subsurface aquifer revealed taxonomically and functionally diverse microbial community comprising novel uncultured bacterial lineages.</title>
        <authorList>
            <person name="Kadnikov V.V."/>
            <person name="Mardanov A.V."/>
            <person name="Beletsky A.V."/>
            <person name="Banks D."/>
            <person name="Pimenov N.V."/>
            <person name="Frank Y.A."/>
            <person name="Karnachuk O.V."/>
            <person name="Ravin N.V."/>
        </authorList>
    </citation>
    <scope>NUCLEOTIDE SEQUENCE [LARGE SCALE GENOMIC DNA]</scope>
    <source>
        <strain evidence="2">BY</strain>
    </source>
</reference>
<organism evidence="2 3">
    <name type="scientific">Sumerlaea chitinivorans</name>
    <dbReference type="NCBI Taxonomy" id="2250252"/>
    <lineage>
        <taxon>Bacteria</taxon>
        <taxon>Candidatus Sumerlaeota</taxon>
        <taxon>Candidatus Sumerlaeia</taxon>
        <taxon>Candidatus Sumerlaeales</taxon>
        <taxon>Candidatus Sumerlaeaceae</taxon>
        <taxon>Candidatus Sumerlaea</taxon>
    </lineage>
</organism>
<dbReference type="InterPro" id="IPR016024">
    <property type="entry name" value="ARM-type_fold"/>
</dbReference>
<evidence type="ECO:0008006" key="4">
    <source>
        <dbReference type="Google" id="ProtNLM"/>
    </source>
</evidence>
<dbReference type="InterPro" id="IPR011989">
    <property type="entry name" value="ARM-like"/>
</dbReference>
<dbReference type="Gene3D" id="1.25.10.10">
    <property type="entry name" value="Leucine-rich Repeat Variant"/>
    <property type="match status" value="2"/>
</dbReference>
<accession>A0A2Z4Y6H5</accession>
<protein>
    <recommendedName>
        <fullName evidence="4">HEAT repeat domain-containing protein</fullName>
    </recommendedName>
</protein>
<dbReference type="AlphaFoldDB" id="A0A2Z4Y6H5"/>
<feature type="region of interest" description="Disordered" evidence="1">
    <location>
        <begin position="799"/>
        <end position="844"/>
    </location>
</feature>
<evidence type="ECO:0000313" key="2">
    <source>
        <dbReference type="EMBL" id="AXA36586.1"/>
    </source>
</evidence>
<dbReference type="SUPFAM" id="SSF48371">
    <property type="entry name" value="ARM repeat"/>
    <property type="match status" value="1"/>
</dbReference>